<dbReference type="Pfam" id="PF04290">
    <property type="entry name" value="DctQ"/>
    <property type="match status" value="1"/>
</dbReference>
<comment type="subcellular location">
    <subcellularLocation>
        <location evidence="1 9">Cell inner membrane</location>
        <topology evidence="1 9">Multi-pass membrane protein</topology>
    </subcellularLocation>
</comment>
<dbReference type="GO" id="GO:0005886">
    <property type="term" value="C:plasma membrane"/>
    <property type="evidence" value="ECO:0007669"/>
    <property type="project" value="UniProtKB-SubCell"/>
</dbReference>
<dbReference type="InterPro" id="IPR007387">
    <property type="entry name" value="TRAP_DctQ"/>
</dbReference>
<comment type="caution">
    <text evidence="11">The sequence shown here is derived from an EMBL/GenBank/DDBJ whole genome shotgun (WGS) entry which is preliminary data.</text>
</comment>
<dbReference type="AlphaFoldDB" id="A0A917I8A1"/>
<comment type="similarity">
    <text evidence="8 9">Belongs to the TRAP transporter small permease family.</text>
</comment>
<keyword evidence="12" id="KW-1185">Reference proteome</keyword>
<keyword evidence="7 9" id="KW-0472">Membrane</keyword>
<proteinExistence type="inferred from homology"/>
<evidence type="ECO:0000256" key="1">
    <source>
        <dbReference type="ARBA" id="ARBA00004429"/>
    </source>
</evidence>
<evidence type="ECO:0000256" key="5">
    <source>
        <dbReference type="ARBA" id="ARBA00022692"/>
    </source>
</evidence>
<evidence type="ECO:0000313" key="12">
    <source>
        <dbReference type="Proteomes" id="UP000603912"/>
    </source>
</evidence>
<feature type="transmembrane region" description="Helical" evidence="9">
    <location>
        <begin position="95"/>
        <end position="115"/>
    </location>
</feature>
<accession>A0A917I8A1</accession>
<keyword evidence="5 9" id="KW-0812">Transmembrane</keyword>
<dbReference type="Proteomes" id="UP000603912">
    <property type="component" value="Unassembled WGS sequence"/>
</dbReference>
<evidence type="ECO:0000256" key="4">
    <source>
        <dbReference type="ARBA" id="ARBA00022519"/>
    </source>
</evidence>
<dbReference type="GO" id="GO:0015740">
    <property type="term" value="P:C4-dicarboxylate transport"/>
    <property type="evidence" value="ECO:0007669"/>
    <property type="project" value="TreeGrafter"/>
</dbReference>
<dbReference type="PANTHER" id="PTHR35011">
    <property type="entry name" value="2,3-DIKETO-L-GULONATE TRAP TRANSPORTER SMALL PERMEASE PROTEIN YIAM"/>
    <property type="match status" value="1"/>
</dbReference>
<feature type="transmembrane region" description="Helical" evidence="9">
    <location>
        <begin position="56"/>
        <end position="74"/>
    </location>
</feature>
<keyword evidence="3" id="KW-1003">Cell membrane</keyword>
<keyword evidence="6 9" id="KW-1133">Transmembrane helix</keyword>
<dbReference type="PANTHER" id="PTHR35011:SF2">
    <property type="entry name" value="2,3-DIKETO-L-GULONATE TRAP TRANSPORTER SMALL PERMEASE PROTEIN YIAM"/>
    <property type="match status" value="1"/>
</dbReference>
<sequence length="171" mass="18428">MFEDPMRNVFAGLVAALVSICRYGTLAAFSVLIGVVAIQVLGRIPGFPSPSWTEEVARFALVYLVAFSCGLAVLRSELVNVDLFITPLPPAARRFVERIVDVIMIVFSLAILPGAWDYVAGSLGERARSLDVPMIAIYVVTLIIPASLAFFSLARFLGFGQTPPASHGELV</sequence>
<organism evidence="11 12">
    <name type="scientific">Alsobacter metallidurans</name>
    <dbReference type="NCBI Taxonomy" id="340221"/>
    <lineage>
        <taxon>Bacteria</taxon>
        <taxon>Pseudomonadati</taxon>
        <taxon>Pseudomonadota</taxon>
        <taxon>Alphaproteobacteria</taxon>
        <taxon>Hyphomicrobiales</taxon>
        <taxon>Alsobacteraceae</taxon>
        <taxon>Alsobacter</taxon>
    </lineage>
</organism>
<dbReference type="GO" id="GO:0022857">
    <property type="term" value="F:transmembrane transporter activity"/>
    <property type="evidence" value="ECO:0007669"/>
    <property type="project" value="UniProtKB-UniRule"/>
</dbReference>
<dbReference type="InterPro" id="IPR055348">
    <property type="entry name" value="DctQ"/>
</dbReference>
<feature type="transmembrane region" description="Helical" evidence="9">
    <location>
        <begin position="135"/>
        <end position="157"/>
    </location>
</feature>
<feature type="domain" description="Tripartite ATP-independent periplasmic transporters DctQ component" evidence="10">
    <location>
        <begin position="32"/>
        <end position="157"/>
    </location>
</feature>
<evidence type="ECO:0000313" key="11">
    <source>
        <dbReference type="EMBL" id="GGH22167.1"/>
    </source>
</evidence>
<reference evidence="11" key="1">
    <citation type="journal article" date="2014" name="Int. J. Syst. Evol. Microbiol.">
        <title>Complete genome sequence of Corynebacterium casei LMG S-19264T (=DSM 44701T), isolated from a smear-ripened cheese.</title>
        <authorList>
            <consortium name="US DOE Joint Genome Institute (JGI-PGF)"/>
            <person name="Walter F."/>
            <person name="Albersmeier A."/>
            <person name="Kalinowski J."/>
            <person name="Ruckert C."/>
        </authorList>
    </citation>
    <scope>NUCLEOTIDE SEQUENCE</scope>
    <source>
        <strain evidence="11">CGMCC 1.12214</strain>
    </source>
</reference>
<dbReference type="EMBL" id="BMES01000002">
    <property type="protein sequence ID" value="GGH22167.1"/>
    <property type="molecule type" value="Genomic_DNA"/>
</dbReference>
<comment type="subunit">
    <text evidence="9">The complex comprises the extracytoplasmic solute receptor protein and the two transmembrane proteins.</text>
</comment>
<feature type="transmembrane region" description="Helical" evidence="9">
    <location>
        <begin position="12"/>
        <end position="36"/>
    </location>
</feature>
<protein>
    <recommendedName>
        <fullName evidence="9">TRAP transporter small permease protein</fullName>
    </recommendedName>
</protein>
<evidence type="ECO:0000256" key="2">
    <source>
        <dbReference type="ARBA" id="ARBA00022448"/>
    </source>
</evidence>
<evidence type="ECO:0000256" key="3">
    <source>
        <dbReference type="ARBA" id="ARBA00022475"/>
    </source>
</evidence>
<evidence type="ECO:0000256" key="7">
    <source>
        <dbReference type="ARBA" id="ARBA00023136"/>
    </source>
</evidence>
<gene>
    <name evidence="11" type="ORF">GCM10007036_26980</name>
</gene>
<keyword evidence="4 9" id="KW-0997">Cell inner membrane</keyword>
<evidence type="ECO:0000256" key="9">
    <source>
        <dbReference type="RuleBase" id="RU369079"/>
    </source>
</evidence>
<evidence type="ECO:0000256" key="6">
    <source>
        <dbReference type="ARBA" id="ARBA00022989"/>
    </source>
</evidence>
<comment type="function">
    <text evidence="9">Part of the tripartite ATP-independent periplasmic (TRAP) transport system.</text>
</comment>
<name>A0A917I8A1_9HYPH</name>
<evidence type="ECO:0000256" key="8">
    <source>
        <dbReference type="ARBA" id="ARBA00038436"/>
    </source>
</evidence>
<keyword evidence="2 9" id="KW-0813">Transport</keyword>
<reference evidence="11" key="2">
    <citation type="submission" date="2020-09" db="EMBL/GenBank/DDBJ databases">
        <authorList>
            <person name="Sun Q."/>
            <person name="Zhou Y."/>
        </authorList>
    </citation>
    <scope>NUCLEOTIDE SEQUENCE</scope>
    <source>
        <strain evidence="11">CGMCC 1.12214</strain>
    </source>
</reference>
<evidence type="ECO:0000259" key="10">
    <source>
        <dbReference type="Pfam" id="PF04290"/>
    </source>
</evidence>